<organism evidence="2 3">
    <name type="scientific">Streptococcus ferus</name>
    <dbReference type="NCBI Taxonomy" id="1345"/>
    <lineage>
        <taxon>Bacteria</taxon>
        <taxon>Bacillati</taxon>
        <taxon>Bacillota</taxon>
        <taxon>Bacilli</taxon>
        <taxon>Lactobacillales</taxon>
        <taxon>Streptococcaceae</taxon>
        <taxon>Streptococcus</taxon>
    </lineage>
</organism>
<evidence type="ECO:0000256" key="1">
    <source>
        <dbReference type="SAM" id="MobiDB-lite"/>
    </source>
</evidence>
<reference evidence="2 3" key="1">
    <citation type="submission" date="2018-06" db="EMBL/GenBank/DDBJ databases">
        <authorList>
            <consortium name="Pathogen Informatics"/>
            <person name="Doyle S."/>
        </authorList>
    </citation>
    <scope>NUCLEOTIDE SEQUENCE [LARGE SCALE GENOMIC DNA]</scope>
    <source>
        <strain evidence="2 3">NCTC12278</strain>
    </source>
</reference>
<dbReference type="STRING" id="1123303.GCA_000372425_00606"/>
<feature type="compositionally biased region" description="Basic and acidic residues" evidence="1">
    <location>
        <begin position="26"/>
        <end position="39"/>
    </location>
</feature>
<feature type="region of interest" description="Disordered" evidence="1">
    <location>
        <begin position="1"/>
        <end position="57"/>
    </location>
</feature>
<dbReference type="EMBL" id="LS483343">
    <property type="protein sequence ID" value="SQF40511.1"/>
    <property type="molecule type" value="Genomic_DNA"/>
</dbReference>
<sequence>MANRTLLSRTRQQQTSSRNPYLMNEAIERALERQNKRPEQSSTARRSQRPNIRIETEQSTLGNWLRSFWR</sequence>
<evidence type="ECO:0000313" key="2">
    <source>
        <dbReference type="EMBL" id="SQF40511.1"/>
    </source>
</evidence>
<proteinExistence type="predicted"/>
<dbReference type="AlphaFoldDB" id="A0A2X3XZD4"/>
<keyword evidence="3" id="KW-1185">Reference proteome</keyword>
<accession>A0A2X3XZD4</accession>
<dbReference type="KEGG" id="sfer:NCTC12278_01081"/>
<dbReference type="Proteomes" id="UP000249495">
    <property type="component" value="Chromosome 1"/>
</dbReference>
<evidence type="ECO:0000313" key="3">
    <source>
        <dbReference type="Proteomes" id="UP000249495"/>
    </source>
</evidence>
<protein>
    <submittedName>
        <fullName evidence="2">Uncharacterized protein</fullName>
    </submittedName>
</protein>
<dbReference type="RefSeq" id="WP_145980032.1">
    <property type="nucleotide sequence ID" value="NZ_LS483343.1"/>
</dbReference>
<gene>
    <name evidence="2" type="ORF">NCTC12278_01081</name>
</gene>
<name>A0A2X3XZD4_9STRE</name>
<feature type="compositionally biased region" description="Polar residues" evidence="1">
    <location>
        <begin position="1"/>
        <end position="19"/>
    </location>
</feature>